<reference evidence="2" key="1">
    <citation type="submission" date="2021-08" db="EMBL/GenBank/DDBJ databases">
        <title>WGS assembly of Ceratopteris richardii.</title>
        <authorList>
            <person name="Marchant D.B."/>
            <person name="Chen G."/>
            <person name="Jenkins J."/>
            <person name="Shu S."/>
            <person name="Leebens-Mack J."/>
            <person name="Grimwood J."/>
            <person name="Schmutz J."/>
            <person name="Soltis P."/>
            <person name="Soltis D."/>
            <person name="Chen Z.-H."/>
        </authorList>
    </citation>
    <scope>NUCLEOTIDE SEQUENCE</scope>
    <source>
        <strain evidence="2">Whitten #5841</strain>
        <tissue evidence="2">Leaf</tissue>
    </source>
</reference>
<evidence type="ECO:0000256" key="1">
    <source>
        <dbReference type="SAM" id="MobiDB-lite"/>
    </source>
</evidence>
<dbReference type="OrthoDB" id="1913813at2759"/>
<name>A0A8T2RUQ4_CERRI</name>
<comment type="caution">
    <text evidence="2">The sequence shown here is derived from an EMBL/GenBank/DDBJ whole genome shotgun (WGS) entry which is preliminary data.</text>
</comment>
<dbReference type="EMBL" id="CM035429">
    <property type="protein sequence ID" value="KAH7300197.1"/>
    <property type="molecule type" value="Genomic_DNA"/>
</dbReference>
<dbReference type="EMBL" id="CM035429">
    <property type="protein sequence ID" value="KAH7300196.1"/>
    <property type="molecule type" value="Genomic_DNA"/>
</dbReference>
<dbReference type="AlphaFoldDB" id="A0A8T2RUQ4"/>
<feature type="region of interest" description="Disordered" evidence="1">
    <location>
        <begin position="251"/>
        <end position="280"/>
    </location>
</feature>
<gene>
    <name evidence="2" type="ORF">KP509_24G049400</name>
</gene>
<dbReference type="EMBL" id="CM035429">
    <property type="protein sequence ID" value="KAH7300193.1"/>
    <property type="molecule type" value="Genomic_DNA"/>
</dbReference>
<dbReference type="Proteomes" id="UP000825935">
    <property type="component" value="Chromosome 24"/>
</dbReference>
<dbReference type="EMBL" id="CM035429">
    <property type="protein sequence ID" value="KAH7300195.1"/>
    <property type="molecule type" value="Genomic_DNA"/>
</dbReference>
<proteinExistence type="predicted"/>
<sequence length="697" mass="79179">MALRDFKNRSPLKSHVREKTTSGSPDHINGTIAANIGCGCSLKGLQDNLSNLAKPTKYKISQIWPLFRHELITPAAGTSKKLDRGGSTRTSGTSARKGFLRSPSPQQQRKAPTFAGLSMQRENFMEISTSKLEDDEDEVQRRNDRALPAVIDDEMIPMGTIVCPAKGSPCCKADTLQCAADSGKENYYHHQFLLGMEEKMSEYVNGCKGSAGKTVFNGRKRQGSMSPRSGDLYAAVEREFKRLGIYKEKEDREDYRDDENGSSPDSVSKHMDDRSPETPETWIDFIKSKGKRDNESVFLHRHLNCRDINDSEAATPSFQDRLRKECRECLEYQQSLNALLGCSHDYTDHLSWISSNEQEHNILQVVDVPTVPKAQISANNVVESFVSLSNVISTSHFSLLVKKSEASLQRFTNYLIKARQRVVLRENPSKVHNKHDITASLIRSIMESVNFESPHHFKYGLQACISKTIYDQFSTQSFGCDASPCYKINRQFMFLRAYYVLEALDNCTGEQLMEINGEFQQFCHRKLESMKTKVGWVNRWPSKLLQIFLLALKDVWLLHKLAFAFDKPVSIFFAKPSSALDLQYMIPIVESTSRRSPIESSPRLSPYSNRKPTVSSVVHDDDVQNLGLDTEARNKFNRSPAHGESRILGRTLSSRWNEVVQFSIFPGFMLQGEVLHSIVYLQPKTYFQYDFKSNFIV</sequence>
<dbReference type="PANTHER" id="PTHR31029:SF4">
    <property type="entry name" value="CYCLIN-DEPENDENT KINASE-LIKE PROTEIN"/>
    <property type="match status" value="1"/>
</dbReference>
<organism evidence="2 3">
    <name type="scientific">Ceratopteris richardii</name>
    <name type="common">Triangle waterfern</name>
    <dbReference type="NCBI Taxonomy" id="49495"/>
    <lineage>
        <taxon>Eukaryota</taxon>
        <taxon>Viridiplantae</taxon>
        <taxon>Streptophyta</taxon>
        <taxon>Embryophyta</taxon>
        <taxon>Tracheophyta</taxon>
        <taxon>Polypodiopsida</taxon>
        <taxon>Polypodiidae</taxon>
        <taxon>Polypodiales</taxon>
        <taxon>Pteridineae</taxon>
        <taxon>Pteridaceae</taxon>
        <taxon>Parkerioideae</taxon>
        <taxon>Ceratopteris</taxon>
    </lineage>
</organism>
<feature type="region of interest" description="Disordered" evidence="1">
    <location>
        <begin position="1"/>
        <end position="28"/>
    </location>
</feature>
<dbReference type="InterPro" id="IPR042316">
    <property type="entry name" value="IRKI-like"/>
</dbReference>
<keyword evidence="3" id="KW-1185">Reference proteome</keyword>
<evidence type="ECO:0000313" key="3">
    <source>
        <dbReference type="Proteomes" id="UP000825935"/>
    </source>
</evidence>
<protein>
    <submittedName>
        <fullName evidence="2">Uncharacterized protein</fullName>
    </submittedName>
</protein>
<accession>A0A8T2RUQ4</accession>
<feature type="compositionally biased region" description="Basic and acidic residues" evidence="1">
    <location>
        <begin position="267"/>
        <end position="277"/>
    </location>
</feature>
<evidence type="ECO:0000313" key="2">
    <source>
        <dbReference type="EMBL" id="KAH7300196.1"/>
    </source>
</evidence>
<feature type="region of interest" description="Disordered" evidence="1">
    <location>
        <begin position="77"/>
        <end position="111"/>
    </location>
</feature>
<dbReference type="PANTHER" id="PTHR31029">
    <property type="entry name" value="CYCLIN-DEPENDENT KINASE-LIKE PROTEIN"/>
    <property type="match status" value="1"/>
</dbReference>